<sequence>MVMGLIRGVVGAPLSHGHNSARKGPEPKTVPSAGLLRTLAALPLAYVRKREAVAAARVAAGYCADCGMLPIGEEDLCEGCWVEQHAGP</sequence>
<keyword evidence="2" id="KW-1185">Reference proteome</keyword>
<reference evidence="1 2" key="1">
    <citation type="submission" date="2021-07" db="EMBL/GenBank/DDBJ databases">
        <title>Sphingomonas sp.</title>
        <authorList>
            <person name="Feng G."/>
            <person name="Li J."/>
            <person name="Pan M."/>
        </authorList>
    </citation>
    <scope>NUCLEOTIDE SEQUENCE [LARGE SCALE GENOMIC DNA]</scope>
    <source>
        <strain evidence="1 2">RRHST34</strain>
    </source>
</reference>
<comment type="caution">
    <text evidence="1">The sequence shown here is derived from an EMBL/GenBank/DDBJ whole genome shotgun (WGS) entry which is preliminary data.</text>
</comment>
<dbReference type="RefSeq" id="WP_219747345.1">
    <property type="nucleotide sequence ID" value="NZ_JAHXZN010000001.1"/>
</dbReference>
<evidence type="ECO:0000313" key="1">
    <source>
        <dbReference type="EMBL" id="MBW6529884.1"/>
    </source>
</evidence>
<dbReference type="EMBL" id="JAHXZN010000001">
    <property type="protein sequence ID" value="MBW6529884.1"/>
    <property type="molecule type" value="Genomic_DNA"/>
</dbReference>
<dbReference type="Proteomes" id="UP000759103">
    <property type="component" value="Unassembled WGS sequence"/>
</dbReference>
<proteinExistence type="predicted"/>
<organism evidence="1 2">
    <name type="scientific">Sphingomonas citri</name>
    <dbReference type="NCBI Taxonomy" id="2862499"/>
    <lineage>
        <taxon>Bacteria</taxon>
        <taxon>Pseudomonadati</taxon>
        <taxon>Pseudomonadota</taxon>
        <taxon>Alphaproteobacteria</taxon>
        <taxon>Sphingomonadales</taxon>
        <taxon>Sphingomonadaceae</taxon>
        <taxon>Sphingomonas</taxon>
    </lineage>
</organism>
<accession>A0ABS7BJV0</accession>
<gene>
    <name evidence="1" type="ORF">KZ820_03985</name>
</gene>
<protein>
    <submittedName>
        <fullName evidence="1">Uncharacterized protein</fullName>
    </submittedName>
</protein>
<evidence type="ECO:0000313" key="2">
    <source>
        <dbReference type="Proteomes" id="UP000759103"/>
    </source>
</evidence>
<name>A0ABS7BJV0_9SPHN</name>